<dbReference type="InterPro" id="IPR050595">
    <property type="entry name" value="Bact_response_regulator"/>
</dbReference>
<dbReference type="AlphaFoldDB" id="A0A158L6D5"/>
<dbReference type="Pfam" id="PF00072">
    <property type="entry name" value="Response_reg"/>
    <property type="match status" value="1"/>
</dbReference>
<keyword evidence="5" id="KW-1185">Reference proteome</keyword>
<dbReference type="PROSITE" id="PS50110">
    <property type="entry name" value="RESPONSE_REGULATORY"/>
    <property type="match status" value="1"/>
</dbReference>
<proteinExistence type="predicted"/>
<dbReference type="SMART" id="SM00448">
    <property type="entry name" value="REC"/>
    <property type="match status" value="1"/>
</dbReference>
<sequence>MLVEDNEEVAAGLSAVLEVFGWQSRHELTGDAALELLDDGATFDLILSDIQMPGVNNGIDVAEKVRRMWPKQAIALMTGYADEFERATSIGVTILSKPFNIDDLQALLHSAAPATR</sequence>
<feature type="domain" description="Response regulatory" evidence="3">
    <location>
        <begin position="1"/>
        <end position="112"/>
    </location>
</feature>
<reference evidence="4" key="1">
    <citation type="submission" date="2016-01" db="EMBL/GenBank/DDBJ databases">
        <authorList>
            <person name="Peeters C."/>
        </authorList>
    </citation>
    <scope>NUCLEOTIDE SEQUENCE [LARGE SCALE GENOMIC DNA]</scope>
    <source>
        <strain evidence="4">LMG 29317</strain>
    </source>
</reference>
<dbReference type="GO" id="GO:0016301">
    <property type="term" value="F:kinase activity"/>
    <property type="evidence" value="ECO:0007669"/>
    <property type="project" value="UniProtKB-KW"/>
</dbReference>
<gene>
    <name evidence="4" type="ORF">AWB74_08763</name>
</gene>
<keyword evidence="4" id="KW-0418">Kinase</keyword>
<keyword evidence="4" id="KW-0808">Transferase</keyword>
<dbReference type="Gene3D" id="3.40.50.2300">
    <property type="match status" value="1"/>
</dbReference>
<dbReference type="InterPro" id="IPR001789">
    <property type="entry name" value="Sig_transdc_resp-reg_receiver"/>
</dbReference>
<feature type="modified residue" description="4-aspartylphosphate" evidence="2">
    <location>
        <position position="49"/>
    </location>
</feature>
<comment type="caution">
    <text evidence="4">The sequence shown here is derived from an EMBL/GenBank/DDBJ whole genome shotgun (WGS) entry which is preliminary data.</text>
</comment>
<dbReference type="PANTHER" id="PTHR44591:SF3">
    <property type="entry name" value="RESPONSE REGULATORY DOMAIN-CONTAINING PROTEIN"/>
    <property type="match status" value="1"/>
</dbReference>
<evidence type="ECO:0000256" key="1">
    <source>
        <dbReference type="ARBA" id="ARBA00022553"/>
    </source>
</evidence>
<dbReference type="Proteomes" id="UP000055019">
    <property type="component" value="Unassembled WGS sequence"/>
</dbReference>
<dbReference type="PANTHER" id="PTHR44591">
    <property type="entry name" value="STRESS RESPONSE REGULATOR PROTEIN 1"/>
    <property type="match status" value="1"/>
</dbReference>
<evidence type="ECO:0000259" key="3">
    <source>
        <dbReference type="PROSITE" id="PS50110"/>
    </source>
</evidence>
<dbReference type="InterPro" id="IPR011006">
    <property type="entry name" value="CheY-like_superfamily"/>
</dbReference>
<dbReference type="GO" id="GO:0000160">
    <property type="term" value="P:phosphorelay signal transduction system"/>
    <property type="evidence" value="ECO:0007669"/>
    <property type="project" value="InterPro"/>
</dbReference>
<accession>A0A158L6D5</accession>
<organism evidence="4 5">
    <name type="scientific">Caballeronia arvi</name>
    <dbReference type="NCBI Taxonomy" id="1777135"/>
    <lineage>
        <taxon>Bacteria</taxon>
        <taxon>Pseudomonadati</taxon>
        <taxon>Pseudomonadota</taxon>
        <taxon>Betaproteobacteria</taxon>
        <taxon>Burkholderiales</taxon>
        <taxon>Burkholderiaceae</taxon>
        <taxon>Caballeronia</taxon>
    </lineage>
</organism>
<protein>
    <submittedName>
        <fullName evidence="4">Sensor histidine kinase/response regulator</fullName>
    </submittedName>
</protein>
<keyword evidence="1 2" id="KW-0597">Phosphoprotein</keyword>
<name>A0A158L6D5_9BURK</name>
<dbReference type="SUPFAM" id="SSF52172">
    <property type="entry name" value="CheY-like"/>
    <property type="match status" value="1"/>
</dbReference>
<evidence type="ECO:0000313" key="4">
    <source>
        <dbReference type="EMBL" id="SAL88845.1"/>
    </source>
</evidence>
<evidence type="ECO:0000256" key="2">
    <source>
        <dbReference type="PROSITE-ProRule" id="PRU00169"/>
    </source>
</evidence>
<evidence type="ECO:0000313" key="5">
    <source>
        <dbReference type="Proteomes" id="UP000055019"/>
    </source>
</evidence>
<dbReference type="EMBL" id="FCOM02000194">
    <property type="protein sequence ID" value="SAL88845.1"/>
    <property type="molecule type" value="Genomic_DNA"/>
</dbReference>